<name>A0A026WN77_OOCBI</name>
<protein>
    <submittedName>
        <fullName evidence="1">Uncharacterized protein</fullName>
    </submittedName>
</protein>
<accession>A0A026WN77</accession>
<evidence type="ECO:0000313" key="2">
    <source>
        <dbReference type="Proteomes" id="UP000053097"/>
    </source>
</evidence>
<keyword evidence="2" id="KW-1185">Reference proteome</keyword>
<proteinExistence type="predicted"/>
<dbReference type="EMBL" id="KK107148">
    <property type="protein sequence ID" value="EZA57413.1"/>
    <property type="molecule type" value="Genomic_DNA"/>
</dbReference>
<sequence length="86" mass="9757">RGSIQQVERNRASKRVEASAVLCIQPEQPAPERPKTMKIVNAVVPLTQDDELRDSCKYYASCSVSPFFSLLGTRINYRTGRAQSWR</sequence>
<gene>
    <name evidence="1" type="ORF">X777_02421</name>
</gene>
<dbReference type="AlphaFoldDB" id="A0A026WN77"/>
<organism evidence="1 2">
    <name type="scientific">Ooceraea biroi</name>
    <name type="common">Clonal raider ant</name>
    <name type="synonym">Cerapachys biroi</name>
    <dbReference type="NCBI Taxonomy" id="2015173"/>
    <lineage>
        <taxon>Eukaryota</taxon>
        <taxon>Metazoa</taxon>
        <taxon>Ecdysozoa</taxon>
        <taxon>Arthropoda</taxon>
        <taxon>Hexapoda</taxon>
        <taxon>Insecta</taxon>
        <taxon>Pterygota</taxon>
        <taxon>Neoptera</taxon>
        <taxon>Endopterygota</taxon>
        <taxon>Hymenoptera</taxon>
        <taxon>Apocrita</taxon>
        <taxon>Aculeata</taxon>
        <taxon>Formicoidea</taxon>
        <taxon>Formicidae</taxon>
        <taxon>Dorylinae</taxon>
        <taxon>Ooceraea</taxon>
    </lineage>
</organism>
<evidence type="ECO:0000313" key="1">
    <source>
        <dbReference type="EMBL" id="EZA57413.1"/>
    </source>
</evidence>
<dbReference type="Proteomes" id="UP000053097">
    <property type="component" value="Unassembled WGS sequence"/>
</dbReference>
<feature type="non-terminal residue" evidence="1">
    <location>
        <position position="1"/>
    </location>
</feature>
<reference evidence="1 2" key="1">
    <citation type="journal article" date="2014" name="Curr. Biol.">
        <title>The genome of the clonal raider ant Cerapachys biroi.</title>
        <authorList>
            <person name="Oxley P.R."/>
            <person name="Ji L."/>
            <person name="Fetter-Pruneda I."/>
            <person name="McKenzie S.K."/>
            <person name="Li C."/>
            <person name="Hu H."/>
            <person name="Zhang G."/>
            <person name="Kronauer D.J."/>
        </authorList>
    </citation>
    <scope>NUCLEOTIDE SEQUENCE [LARGE SCALE GENOMIC DNA]</scope>
</reference>